<dbReference type="NCBIfam" id="TIGR02937">
    <property type="entry name" value="sigma70-ECF"/>
    <property type="match status" value="1"/>
</dbReference>
<comment type="caution">
    <text evidence="2">The sequence shown here is derived from an EMBL/GenBank/DDBJ whole genome shotgun (WGS) entry which is preliminary data.</text>
</comment>
<dbReference type="NCBIfam" id="NF005385">
    <property type="entry name" value="PRK06930.1"/>
    <property type="match status" value="1"/>
</dbReference>
<dbReference type="InterPro" id="IPR013324">
    <property type="entry name" value="RNA_pol_sigma_r3/r4-like"/>
</dbReference>
<protein>
    <submittedName>
        <fullName evidence="2">Sigma-70 family RNA polymerase sigma factor</fullName>
    </submittedName>
</protein>
<dbReference type="Proteomes" id="UP001589836">
    <property type="component" value="Unassembled WGS sequence"/>
</dbReference>
<evidence type="ECO:0000313" key="2">
    <source>
        <dbReference type="EMBL" id="MFC0525797.1"/>
    </source>
</evidence>
<proteinExistence type="predicted"/>
<evidence type="ECO:0000259" key="1">
    <source>
        <dbReference type="Pfam" id="PF08281"/>
    </source>
</evidence>
<name>A0ABV6LU28_9BACI</name>
<dbReference type="Pfam" id="PF08281">
    <property type="entry name" value="Sigma70_r4_2"/>
    <property type="match status" value="1"/>
</dbReference>
<dbReference type="RefSeq" id="WP_377351508.1">
    <property type="nucleotide sequence ID" value="NZ_JBHLTP010000022.1"/>
</dbReference>
<organism evidence="2 3">
    <name type="scientific">Pontibacillus salicampi</name>
    <dbReference type="NCBI Taxonomy" id="1449801"/>
    <lineage>
        <taxon>Bacteria</taxon>
        <taxon>Bacillati</taxon>
        <taxon>Bacillota</taxon>
        <taxon>Bacilli</taxon>
        <taxon>Bacillales</taxon>
        <taxon>Bacillaceae</taxon>
        <taxon>Pontibacillus</taxon>
    </lineage>
</organism>
<gene>
    <name evidence="2" type="ORF">ACFFGV_19650</name>
</gene>
<reference evidence="2 3" key="1">
    <citation type="submission" date="2024-09" db="EMBL/GenBank/DDBJ databases">
        <authorList>
            <person name="Sun Q."/>
            <person name="Mori K."/>
        </authorList>
    </citation>
    <scope>NUCLEOTIDE SEQUENCE [LARGE SCALE GENOMIC DNA]</scope>
    <source>
        <strain evidence="2 3">NCAIM B.02529</strain>
    </source>
</reference>
<accession>A0ABV6LU28</accession>
<sequence>MLLDLLFEYKQSLRETKKLKAEVEAISEEERTIAHNEDIKQFNSIISHLQFVIEWIDTGRQPYAKRGYDRREVYKRMIPKDPREMDAVHYDNDVISKHITTIDEWDRQRMDDALSVLTEREGDIYMLHHAHLMTYEEIGALLNIKKTTVQTHYERGEKKIQKRMAESLFCLAE</sequence>
<feature type="domain" description="RNA polymerase sigma factor 70 region 4 type 2" evidence="1">
    <location>
        <begin position="108"/>
        <end position="160"/>
    </location>
</feature>
<dbReference type="InterPro" id="IPR014284">
    <property type="entry name" value="RNA_pol_sigma-70_dom"/>
</dbReference>
<dbReference type="InterPro" id="IPR036388">
    <property type="entry name" value="WH-like_DNA-bd_sf"/>
</dbReference>
<dbReference type="SUPFAM" id="SSF88659">
    <property type="entry name" value="Sigma3 and sigma4 domains of RNA polymerase sigma factors"/>
    <property type="match status" value="1"/>
</dbReference>
<dbReference type="Gene3D" id="1.10.10.10">
    <property type="entry name" value="Winged helix-like DNA-binding domain superfamily/Winged helix DNA-binding domain"/>
    <property type="match status" value="1"/>
</dbReference>
<keyword evidence="3" id="KW-1185">Reference proteome</keyword>
<evidence type="ECO:0000313" key="3">
    <source>
        <dbReference type="Proteomes" id="UP001589836"/>
    </source>
</evidence>
<dbReference type="EMBL" id="JBHLTP010000022">
    <property type="protein sequence ID" value="MFC0525797.1"/>
    <property type="molecule type" value="Genomic_DNA"/>
</dbReference>
<dbReference type="InterPro" id="IPR013249">
    <property type="entry name" value="RNA_pol_sigma70_r4_t2"/>
</dbReference>
<dbReference type="CDD" id="cd06171">
    <property type="entry name" value="Sigma70_r4"/>
    <property type="match status" value="1"/>
</dbReference>